<dbReference type="InterPro" id="IPR036249">
    <property type="entry name" value="Thioredoxin-like_sf"/>
</dbReference>
<evidence type="ECO:0000256" key="1">
    <source>
        <dbReference type="ARBA" id="ARBA00001182"/>
    </source>
</evidence>
<keyword evidence="8 11" id="KW-1015">Disulfide bond</keyword>
<dbReference type="GO" id="GO:0034976">
    <property type="term" value="P:response to endoplasmic reticulum stress"/>
    <property type="evidence" value="ECO:0007669"/>
    <property type="project" value="TreeGrafter"/>
</dbReference>
<dbReference type="PRINTS" id="PR00421">
    <property type="entry name" value="THIOREDOXIN"/>
</dbReference>
<feature type="disulfide bond" description="Redox-active" evidence="11">
    <location>
        <begin position="391"/>
        <end position="394"/>
    </location>
</feature>
<dbReference type="GO" id="GO:0006457">
    <property type="term" value="P:protein folding"/>
    <property type="evidence" value="ECO:0007669"/>
    <property type="project" value="TreeGrafter"/>
</dbReference>
<evidence type="ECO:0000259" key="14">
    <source>
        <dbReference type="PROSITE" id="PS51352"/>
    </source>
</evidence>
<dbReference type="CDD" id="cd03073">
    <property type="entry name" value="PDI_b'_ERp72_ERp57"/>
    <property type="match status" value="1"/>
</dbReference>
<dbReference type="EC" id="5.3.4.1" evidence="4 13"/>
<dbReference type="SUPFAM" id="SSF52833">
    <property type="entry name" value="Thioredoxin-like"/>
    <property type="match status" value="4"/>
</dbReference>
<comment type="catalytic activity">
    <reaction evidence="1 13">
        <text>Catalyzes the rearrangement of -S-S- bonds in proteins.</text>
        <dbReference type="EC" id="5.3.4.1"/>
    </reaction>
</comment>
<dbReference type="InterPro" id="IPR013766">
    <property type="entry name" value="Thioredoxin_domain"/>
</dbReference>
<dbReference type="Pfam" id="PF00085">
    <property type="entry name" value="Thioredoxin"/>
    <property type="match status" value="2"/>
</dbReference>
<dbReference type="GO" id="GO:0003756">
    <property type="term" value="F:protein disulfide isomerase activity"/>
    <property type="evidence" value="ECO:0007669"/>
    <property type="project" value="UniProtKB-EC"/>
</dbReference>
<dbReference type="NCBIfam" id="TIGR01126">
    <property type="entry name" value="pdi_dom"/>
    <property type="match status" value="1"/>
</dbReference>
<gene>
    <name evidence="15" type="primary">PDIA3</name>
</gene>
<evidence type="ECO:0000256" key="2">
    <source>
        <dbReference type="ARBA" id="ARBA00004319"/>
    </source>
</evidence>
<feature type="signal peptide" evidence="13">
    <location>
        <begin position="1"/>
        <end position="19"/>
    </location>
</feature>
<comment type="subcellular location">
    <subcellularLocation>
        <location evidence="2">Endoplasmic reticulum lumen</location>
    </subcellularLocation>
</comment>
<dbReference type="FunFam" id="3.40.30.10:FF:000045">
    <property type="entry name" value="Disulfide-isomerase A3"/>
    <property type="match status" value="1"/>
</dbReference>
<dbReference type="NCBIfam" id="TIGR01130">
    <property type="entry name" value="ER_PDI_fam"/>
    <property type="match status" value="1"/>
</dbReference>
<name>C1BNX3_CALRO</name>
<dbReference type="EMBL" id="BT076302">
    <property type="protein sequence ID" value="ACO10726.1"/>
    <property type="molecule type" value="mRNA"/>
</dbReference>
<evidence type="ECO:0000256" key="3">
    <source>
        <dbReference type="ARBA" id="ARBA00006347"/>
    </source>
</evidence>
<dbReference type="CDD" id="cd02995">
    <property type="entry name" value="PDI_a_PDI_a'_C"/>
    <property type="match status" value="1"/>
</dbReference>
<evidence type="ECO:0000256" key="8">
    <source>
        <dbReference type="ARBA" id="ARBA00023157"/>
    </source>
</evidence>
<dbReference type="GO" id="GO:0005788">
    <property type="term" value="C:endoplasmic reticulum lumen"/>
    <property type="evidence" value="ECO:0007669"/>
    <property type="project" value="UniProtKB-SubCell"/>
</dbReference>
<dbReference type="PANTHER" id="PTHR18929:SF132">
    <property type="entry name" value="PROTEIN DISULFIDE-ISOMERASE A3"/>
    <property type="match status" value="1"/>
</dbReference>
<feature type="disulfide bond" description="Redox-active" evidence="11">
    <location>
        <begin position="49"/>
        <end position="52"/>
    </location>
</feature>
<dbReference type="PANTHER" id="PTHR18929">
    <property type="entry name" value="PROTEIN DISULFIDE ISOMERASE"/>
    <property type="match status" value="1"/>
</dbReference>
<protein>
    <recommendedName>
        <fullName evidence="4 13">Protein disulfide-isomerase</fullName>
        <ecNumber evidence="4 13">5.3.4.1</ecNumber>
    </recommendedName>
</protein>
<dbReference type="AlphaFoldDB" id="C1BNX3"/>
<keyword evidence="9 13" id="KW-0413">Isomerase</keyword>
<dbReference type="CDD" id="cd02961">
    <property type="entry name" value="PDI_a_family"/>
    <property type="match status" value="1"/>
</dbReference>
<evidence type="ECO:0000256" key="13">
    <source>
        <dbReference type="RuleBase" id="RU361130"/>
    </source>
</evidence>
<dbReference type="PROSITE" id="PS51352">
    <property type="entry name" value="THIOREDOXIN_2"/>
    <property type="match status" value="2"/>
</dbReference>
<feature type="chain" id="PRO_5005124798" description="Protein disulfide-isomerase" evidence="13">
    <location>
        <begin position="20"/>
        <end position="484"/>
    </location>
</feature>
<organism evidence="15">
    <name type="scientific">Caligus rogercresseyi</name>
    <name type="common">Sea louse</name>
    <dbReference type="NCBI Taxonomy" id="217165"/>
    <lineage>
        <taxon>Eukaryota</taxon>
        <taxon>Metazoa</taxon>
        <taxon>Ecdysozoa</taxon>
        <taxon>Arthropoda</taxon>
        <taxon>Crustacea</taxon>
        <taxon>Multicrustacea</taxon>
        <taxon>Hexanauplia</taxon>
        <taxon>Copepoda</taxon>
        <taxon>Siphonostomatoida</taxon>
        <taxon>Caligidae</taxon>
        <taxon>Caligus</taxon>
    </lineage>
</organism>
<dbReference type="InterPro" id="IPR005788">
    <property type="entry name" value="PDI_thioredoxin-like_dom"/>
</dbReference>
<keyword evidence="7" id="KW-0256">Endoplasmic reticulum</keyword>
<dbReference type="FunFam" id="3.40.30.10:FF:000303">
    <property type="entry name" value="Protein disulfide-isomerase"/>
    <property type="match status" value="1"/>
</dbReference>
<evidence type="ECO:0000256" key="5">
    <source>
        <dbReference type="ARBA" id="ARBA00022729"/>
    </source>
</evidence>
<reference evidence="15" key="1">
    <citation type="submission" date="2009-03" db="EMBL/GenBank/DDBJ databases">
        <title>Caligus rogercresseyi ESTs and full-length cDNAs.</title>
        <authorList>
            <person name="Yasuike M."/>
            <person name="von Schalburg K."/>
            <person name="Cooper G."/>
            <person name="Leong J."/>
            <person name="Jones S.R.M."/>
            <person name="Koop B.F."/>
        </authorList>
    </citation>
    <scope>NUCLEOTIDE SEQUENCE</scope>
    <source>
        <tissue evidence="15">Whole body</tissue>
    </source>
</reference>
<evidence type="ECO:0000256" key="7">
    <source>
        <dbReference type="ARBA" id="ARBA00022824"/>
    </source>
</evidence>
<dbReference type="PROSITE" id="PS00194">
    <property type="entry name" value="THIOREDOXIN_1"/>
    <property type="match status" value="2"/>
</dbReference>
<feature type="domain" description="Thioredoxin" evidence="14">
    <location>
        <begin position="16"/>
        <end position="129"/>
    </location>
</feature>
<evidence type="ECO:0000256" key="12">
    <source>
        <dbReference type="RuleBase" id="RU004208"/>
    </source>
</evidence>
<evidence type="ECO:0000256" key="6">
    <source>
        <dbReference type="ARBA" id="ARBA00022737"/>
    </source>
</evidence>
<feature type="domain" description="Thioredoxin" evidence="14">
    <location>
        <begin position="348"/>
        <end position="467"/>
    </location>
</feature>
<keyword evidence="5 13" id="KW-0732">Signal</keyword>
<keyword evidence="6" id="KW-0677">Repeat</keyword>
<dbReference type="InterPro" id="IPR005792">
    <property type="entry name" value="Prot_disulphide_isomerase"/>
</dbReference>
<sequence>MKALTCLLVGTLVLSGVNGDNVLDLGDSDFDSRLEEVDTALVMFYAPWCGHCKKLKPEFEKSAGDLLKNDPPVSLVKVDCTEAGKDICGRFEVRGYPTLKIFRGGELSSDYNGPRDANGITKYMMSQVGPASKTLKSISEVDAYLKTKKEAVIVSYGSDKEQKDAFLKVANALRETRAFANVEASDEKHSGIVLHRPTHLVTKLEDAEVVYKGDMSKDKITAWIKSNYHGLVGHREHGNMMDFENPLLVAYFDVDYVKNVKGTNYWRNRVMKVAKSHKDLNFAVSNKEDFISELNEFGMDTPSTPDQKAPLVTFRSAKNEKFIMTEAFSMDALSKFLSDYKDGSLEPYMKSEALPDNSKNAVKVVVGKNFEELIGSEKTKDILIEFYAPWCGHCKKLTPIYDELGEAMKDENVLIAKMDATANDVPPEFNVRGFPTLFWIPAGGKPVSYEGGREKIDFIQYIAKHATEELNGFNRKGKSKKSEL</sequence>
<dbReference type="Pfam" id="PF13848">
    <property type="entry name" value="Thioredoxin_6"/>
    <property type="match status" value="1"/>
</dbReference>
<evidence type="ECO:0000256" key="4">
    <source>
        <dbReference type="ARBA" id="ARBA00012723"/>
    </source>
</evidence>
<proteinExistence type="evidence at transcript level"/>
<dbReference type="Gene3D" id="3.40.30.10">
    <property type="entry name" value="Glutaredoxin"/>
    <property type="match status" value="4"/>
</dbReference>
<evidence type="ECO:0000256" key="10">
    <source>
        <dbReference type="ARBA" id="ARBA00023284"/>
    </source>
</evidence>
<dbReference type="InterPro" id="IPR017937">
    <property type="entry name" value="Thioredoxin_CS"/>
</dbReference>
<evidence type="ECO:0000256" key="11">
    <source>
        <dbReference type="PIRSR" id="PIRSR605792-51"/>
    </source>
</evidence>
<comment type="similarity">
    <text evidence="3 12">Belongs to the protein disulfide isomerase family.</text>
</comment>
<evidence type="ECO:0000256" key="9">
    <source>
        <dbReference type="ARBA" id="ARBA00023235"/>
    </source>
</evidence>
<evidence type="ECO:0000313" key="15">
    <source>
        <dbReference type="EMBL" id="ACO10726.1"/>
    </source>
</evidence>
<dbReference type="FunFam" id="3.40.30.10:FF:000077">
    <property type="entry name" value="Protein disulfide-isomerase"/>
    <property type="match status" value="1"/>
</dbReference>
<dbReference type="FunFam" id="3.40.30.10:FF:000017">
    <property type="entry name" value="Protein disulfide-isomerase A4"/>
    <property type="match status" value="1"/>
</dbReference>
<accession>C1BNX3</accession>
<keyword evidence="10 11" id="KW-0676">Redox-active center</keyword>